<organism evidence="2 3">
    <name type="scientific">bacterium (Candidatus Ratteibacteria) CG_4_10_14_3_um_filter_41_18</name>
    <dbReference type="NCBI Taxonomy" id="2014287"/>
    <lineage>
        <taxon>Bacteria</taxon>
        <taxon>Candidatus Ratteibacteria</taxon>
    </lineage>
</organism>
<reference evidence="3" key="1">
    <citation type="submission" date="2017-09" db="EMBL/GenBank/DDBJ databases">
        <title>Depth-based differentiation of microbial function through sediment-hosted aquifers and enrichment of novel symbionts in the deep terrestrial subsurface.</title>
        <authorList>
            <person name="Probst A.J."/>
            <person name="Ladd B."/>
            <person name="Jarett J.K."/>
            <person name="Geller-Mcgrath D.E."/>
            <person name="Sieber C.M.K."/>
            <person name="Emerson J.B."/>
            <person name="Anantharaman K."/>
            <person name="Thomas B.C."/>
            <person name="Malmstrom R."/>
            <person name="Stieglmeier M."/>
            <person name="Klingl A."/>
            <person name="Woyke T."/>
            <person name="Ryan C.M."/>
            <person name="Banfield J.F."/>
        </authorList>
    </citation>
    <scope>NUCLEOTIDE SEQUENCE [LARGE SCALE GENOMIC DNA]</scope>
</reference>
<dbReference type="PANTHER" id="PTHR47099">
    <property type="entry name" value="METHYLCOBAMIDE:COM METHYLTRANSFERASE MTBA"/>
    <property type="match status" value="1"/>
</dbReference>
<evidence type="ECO:0000313" key="3">
    <source>
        <dbReference type="Proteomes" id="UP000229703"/>
    </source>
</evidence>
<accession>A0A2M7M3J9</accession>
<feature type="domain" description="Uroporphyrinogen decarboxylase (URO-D)" evidence="1">
    <location>
        <begin position="73"/>
        <end position="333"/>
    </location>
</feature>
<sequence length="337" mass="38496">MEKLKKFTWSVSGCYISYTYLAGLRLDEIYKSASACAQAFKVGRKRVREIFGPEVIIGSPTCAPISYGHIVCLGVSVTFPEDSEPGVRPIYKSIDEGIKELRKETDFKKNALFKHYFDMWHYLQKSFPGEKVSFSGFGCEGPITTAVLLRGTDFYMDIMDFPQKTKEFLSLVTDSIIKFVYFTREINGEPPVNSEGSGLCDDLSSLISPSLWPEFVVPYWNKYYVGLTTGKRTIHVENLKPGHLEYLKKVDIVHYDPSISKDLGPKIIKEKIDIPFGWRLSSFDLVQMDNKQVKEWVYKSIEEGANSIFHILEKPSCQDDNIEKVKTFIKTCKEMNS</sequence>
<dbReference type="PANTHER" id="PTHR47099:SF1">
    <property type="entry name" value="METHYLCOBAMIDE:COM METHYLTRANSFERASE MTBA"/>
    <property type="match status" value="1"/>
</dbReference>
<dbReference type="Pfam" id="PF01208">
    <property type="entry name" value="URO-D"/>
    <property type="match status" value="1"/>
</dbReference>
<protein>
    <recommendedName>
        <fullName evidence="1">Uroporphyrinogen decarboxylase (URO-D) domain-containing protein</fullName>
    </recommendedName>
</protein>
<name>A0A2M7M3J9_9BACT</name>
<dbReference type="AlphaFoldDB" id="A0A2M7M3J9"/>
<dbReference type="Proteomes" id="UP000229703">
    <property type="component" value="Unassembled WGS sequence"/>
</dbReference>
<dbReference type="SUPFAM" id="SSF51726">
    <property type="entry name" value="UROD/MetE-like"/>
    <property type="match status" value="1"/>
</dbReference>
<proteinExistence type="predicted"/>
<dbReference type="GO" id="GO:0006779">
    <property type="term" value="P:porphyrin-containing compound biosynthetic process"/>
    <property type="evidence" value="ECO:0007669"/>
    <property type="project" value="InterPro"/>
</dbReference>
<dbReference type="InterPro" id="IPR000257">
    <property type="entry name" value="Uroporphyrinogen_deCOase"/>
</dbReference>
<gene>
    <name evidence="2" type="ORF">COZ37_03615</name>
</gene>
<dbReference type="EMBL" id="PFJK01000168">
    <property type="protein sequence ID" value="PIX77255.1"/>
    <property type="molecule type" value="Genomic_DNA"/>
</dbReference>
<evidence type="ECO:0000313" key="2">
    <source>
        <dbReference type="EMBL" id="PIX77255.1"/>
    </source>
</evidence>
<evidence type="ECO:0000259" key="1">
    <source>
        <dbReference type="Pfam" id="PF01208"/>
    </source>
</evidence>
<dbReference type="InterPro" id="IPR038071">
    <property type="entry name" value="UROD/MetE-like_sf"/>
</dbReference>
<dbReference type="GO" id="GO:0004853">
    <property type="term" value="F:uroporphyrinogen decarboxylase activity"/>
    <property type="evidence" value="ECO:0007669"/>
    <property type="project" value="InterPro"/>
</dbReference>
<dbReference type="InterPro" id="IPR052024">
    <property type="entry name" value="Methanogen_methyltrans"/>
</dbReference>
<dbReference type="Gene3D" id="3.20.20.210">
    <property type="match status" value="1"/>
</dbReference>
<comment type="caution">
    <text evidence="2">The sequence shown here is derived from an EMBL/GenBank/DDBJ whole genome shotgun (WGS) entry which is preliminary data.</text>
</comment>